<evidence type="ECO:0000256" key="2">
    <source>
        <dbReference type="ARBA" id="ARBA00022679"/>
    </source>
</evidence>
<sequence length="999" mass="112184">MGANQTKTNHNSAGAFRCLPPPHQVQHPMMHNIDLTQGHHHHQLLLHAGGHHRQQFLTASLRPPPPPLPHQLHQKSPTSNNNNSYQPHHNLNSFNHSLRIAPEQEHSTYVIANGGRLDMMMGNNNNTDRCDIDTPNDELIAKQSHFQRLNGNQQVDGADIIDLIMAGVNVDETSSKRHIQGVTSKGKSPKFKMHDSKNKRSISTSEQHPDHRDLQVLNSFVASQGNGSNIQISSSQSSDRARKNSTQSSRFNGGRHQSSDCENDSPNSENDYDFGTGSGSDSLYVALYDFKSGGENQLSLANGEIIHITTTNKTGEWCEAVSKAGQIGWVPSNYITPVGLDKHPWYHGQISRDTAEYLLSSGIDGSFLVRDSYTHPGSRSVSLRFEGRVYHYRINEENGKYFITPDWAFTTLAKLIHHHSMHANGLTTTLLYPAPRQIDPNTILDNPSTTDIDAWEVNRTEIVIHQQLGVGQWGVVNEAVWRKHNIRVAVKTLKEDMMHLEAEFLYEAELMKNMRHPNLVQLLGVCTQEAPIYIITEFMTKGNLLDYLRNCDHDQINGFVLMYMATQICSAMSYLESRNYIHRDLAARNCLVSDNHLVKVADFGLTRHVKPEEVYTAHVGAKFPIKWTAPEGLAYNKFTSKSDVWSFGVLLWEIATYGMTPYPGVELSEVFYTINTGHRMGRPTGCPEPIHQLMQQCWSWEPCHRPAFWELHERLQSLLLNPNIFDLIEQQEALDKEHLEREQEILTAKNFIDCEQKQREQLLIGPGGSVTSNSSPNGSSLTANTSVTTSSSRSQRQSSSNSTRRMSMTQFDPEWAIEEFHRQQQSAKSSELSPSASVSKSSFGPTDERPRAPKNEAFGGRKVAPTPPKRTSSYRDPSYQDNFDTTGTNCGTGTDTTQYESGVSMSAADEGGSSSTMDGLEKMFQSLSQVRLSKDQNSAPPNDYHDKRPDQREIIGSRIPVKKLSLLYRQKSFESEAGRKQHSQVTRSKSKILNSRTAI</sequence>
<keyword evidence="6 9" id="KW-0727">SH2 domain</keyword>
<feature type="region of interest" description="Disordered" evidence="13">
    <location>
        <begin position="931"/>
        <end position="956"/>
    </location>
</feature>
<dbReference type="Gene3D" id="1.10.510.10">
    <property type="entry name" value="Transferase(Phosphotransferase) domain 1"/>
    <property type="match status" value="1"/>
</dbReference>
<dbReference type="FunFam" id="3.30.200.20:FF:000053">
    <property type="entry name" value="Tyrosine-protein kinase"/>
    <property type="match status" value="1"/>
</dbReference>
<reference evidence="17" key="1">
    <citation type="submission" date="2018-10" db="EMBL/GenBank/DDBJ databases">
        <title>Transcriptome assembly of Aceria tosichella (Wheat curl mite) Type 2.</title>
        <authorList>
            <person name="Scully E.D."/>
            <person name="Geib S.M."/>
            <person name="Palmer N.A."/>
            <person name="Gupta A.K."/>
            <person name="Sarath G."/>
            <person name="Tatineni S."/>
        </authorList>
    </citation>
    <scope>NUCLEOTIDE SEQUENCE</scope>
    <source>
        <strain evidence="17">LincolnNE</strain>
    </source>
</reference>
<evidence type="ECO:0000256" key="4">
    <source>
        <dbReference type="ARBA" id="ARBA00022777"/>
    </source>
</evidence>
<keyword evidence="2 12" id="KW-0808">Transferase</keyword>
<dbReference type="Pfam" id="PF00018">
    <property type="entry name" value="SH3_1"/>
    <property type="match status" value="1"/>
</dbReference>
<gene>
    <name evidence="17" type="primary">Abl</name>
    <name evidence="17" type="ORF">g.14267</name>
</gene>
<dbReference type="GO" id="GO:0030036">
    <property type="term" value="P:actin cytoskeleton organization"/>
    <property type="evidence" value="ECO:0007669"/>
    <property type="project" value="UniProtKB-ARBA"/>
</dbReference>
<evidence type="ECO:0000256" key="6">
    <source>
        <dbReference type="ARBA" id="ARBA00022999"/>
    </source>
</evidence>
<dbReference type="SUPFAM" id="SSF50044">
    <property type="entry name" value="SH3-domain"/>
    <property type="match status" value="1"/>
</dbReference>
<dbReference type="InterPro" id="IPR050198">
    <property type="entry name" value="Non-receptor_tyrosine_kinases"/>
</dbReference>
<dbReference type="GO" id="GO:0004715">
    <property type="term" value="F:non-membrane spanning protein tyrosine kinase activity"/>
    <property type="evidence" value="ECO:0007669"/>
    <property type="project" value="UniProtKB-EC"/>
</dbReference>
<keyword evidence="1 10" id="KW-0728">SH3 domain</keyword>
<dbReference type="FunFam" id="2.30.30.40:FF:000010">
    <property type="entry name" value="Tyrosine-protein kinase"/>
    <property type="match status" value="1"/>
</dbReference>
<comment type="catalytic activity">
    <reaction evidence="8 12">
        <text>L-tyrosyl-[protein] + ATP = O-phospho-L-tyrosyl-[protein] + ADP + H(+)</text>
        <dbReference type="Rhea" id="RHEA:10596"/>
        <dbReference type="Rhea" id="RHEA-COMP:10136"/>
        <dbReference type="Rhea" id="RHEA-COMP:20101"/>
        <dbReference type="ChEBI" id="CHEBI:15378"/>
        <dbReference type="ChEBI" id="CHEBI:30616"/>
        <dbReference type="ChEBI" id="CHEBI:46858"/>
        <dbReference type="ChEBI" id="CHEBI:61978"/>
        <dbReference type="ChEBI" id="CHEBI:456216"/>
        <dbReference type="EC" id="2.7.10.2"/>
    </reaction>
</comment>
<dbReference type="GO" id="GO:0005524">
    <property type="term" value="F:ATP binding"/>
    <property type="evidence" value="ECO:0007669"/>
    <property type="project" value="UniProtKB-UniRule"/>
</dbReference>
<dbReference type="SMART" id="SM00326">
    <property type="entry name" value="SH3"/>
    <property type="match status" value="1"/>
</dbReference>
<dbReference type="InterPro" id="IPR008266">
    <property type="entry name" value="Tyr_kinase_AS"/>
</dbReference>
<evidence type="ECO:0000313" key="17">
    <source>
        <dbReference type="EMBL" id="MDE50780.1"/>
    </source>
</evidence>
<feature type="compositionally biased region" description="Polar residues" evidence="13">
    <location>
        <begin position="75"/>
        <end position="89"/>
    </location>
</feature>
<dbReference type="PROSITE" id="PS00107">
    <property type="entry name" value="PROTEIN_KINASE_ATP"/>
    <property type="match status" value="1"/>
</dbReference>
<feature type="compositionally biased region" description="Low complexity" evidence="13">
    <location>
        <begin position="826"/>
        <end position="842"/>
    </location>
</feature>
<feature type="binding site" evidence="11">
    <location>
        <position position="491"/>
    </location>
    <ligand>
        <name>ATP</name>
        <dbReference type="ChEBI" id="CHEBI:30616"/>
    </ligand>
</feature>
<evidence type="ECO:0000256" key="5">
    <source>
        <dbReference type="ARBA" id="ARBA00022840"/>
    </source>
</evidence>
<accession>A0A6G1SLK2</accession>
<dbReference type="InterPro" id="IPR011009">
    <property type="entry name" value="Kinase-like_dom_sf"/>
</dbReference>
<evidence type="ECO:0000256" key="7">
    <source>
        <dbReference type="ARBA" id="ARBA00023137"/>
    </source>
</evidence>
<dbReference type="PRINTS" id="PR00109">
    <property type="entry name" value="TYRKINASE"/>
</dbReference>
<dbReference type="GO" id="GO:0007435">
    <property type="term" value="P:salivary gland morphogenesis"/>
    <property type="evidence" value="ECO:0007669"/>
    <property type="project" value="UniProtKB-ARBA"/>
</dbReference>
<dbReference type="InterPro" id="IPR017441">
    <property type="entry name" value="Protein_kinase_ATP_BS"/>
</dbReference>
<keyword evidence="4 12" id="KW-0418">Kinase</keyword>
<evidence type="ECO:0000256" key="8">
    <source>
        <dbReference type="ARBA" id="ARBA00051245"/>
    </source>
</evidence>
<dbReference type="InterPro" id="IPR035837">
    <property type="entry name" value="ABL_SH2"/>
</dbReference>
<evidence type="ECO:0000259" key="14">
    <source>
        <dbReference type="PROSITE" id="PS50001"/>
    </source>
</evidence>
<dbReference type="Gene3D" id="3.30.505.10">
    <property type="entry name" value="SH2 domain"/>
    <property type="match status" value="1"/>
</dbReference>
<evidence type="ECO:0000256" key="11">
    <source>
        <dbReference type="PROSITE-ProRule" id="PRU10141"/>
    </source>
</evidence>
<proteinExistence type="inferred from homology"/>
<feature type="compositionally biased region" description="Polar residues" evidence="13">
    <location>
        <begin position="983"/>
        <end position="999"/>
    </location>
</feature>
<dbReference type="SMART" id="SM00252">
    <property type="entry name" value="SH2"/>
    <property type="match status" value="1"/>
</dbReference>
<dbReference type="CDD" id="cd11850">
    <property type="entry name" value="SH3_Abl"/>
    <property type="match status" value="1"/>
</dbReference>
<dbReference type="InterPro" id="IPR036028">
    <property type="entry name" value="SH3-like_dom_sf"/>
</dbReference>
<evidence type="ECO:0000259" key="16">
    <source>
        <dbReference type="PROSITE" id="PS50011"/>
    </source>
</evidence>
<dbReference type="Pfam" id="PF00017">
    <property type="entry name" value="SH2"/>
    <property type="match status" value="1"/>
</dbReference>
<keyword evidence="3 11" id="KW-0547">Nucleotide-binding</keyword>
<dbReference type="PROSITE" id="PS50002">
    <property type="entry name" value="SH3"/>
    <property type="match status" value="1"/>
</dbReference>
<dbReference type="PROSITE" id="PS50011">
    <property type="entry name" value="PROTEIN_KINASE_DOM"/>
    <property type="match status" value="1"/>
</dbReference>
<dbReference type="GO" id="GO:0002009">
    <property type="term" value="P:morphogenesis of an epithelium"/>
    <property type="evidence" value="ECO:0007669"/>
    <property type="project" value="UniProtKB-ARBA"/>
</dbReference>
<feature type="region of interest" description="Disordered" evidence="13">
    <location>
        <begin position="174"/>
        <end position="211"/>
    </location>
</feature>
<dbReference type="PROSITE" id="PS50001">
    <property type="entry name" value="SH2"/>
    <property type="match status" value="1"/>
</dbReference>
<dbReference type="PRINTS" id="PR00452">
    <property type="entry name" value="SH3DOMAIN"/>
</dbReference>
<dbReference type="InterPro" id="IPR000980">
    <property type="entry name" value="SH2"/>
</dbReference>
<evidence type="ECO:0000256" key="1">
    <source>
        <dbReference type="ARBA" id="ARBA00022443"/>
    </source>
</evidence>
<evidence type="ECO:0000259" key="15">
    <source>
        <dbReference type="PROSITE" id="PS50002"/>
    </source>
</evidence>
<evidence type="ECO:0000256" key="9">
    <source>
        <dbReference type="PROSITE-ProRule" id="PRU00191"/>
    </source>
</evidence>
<feature type="compositionally biased region" description="Basic and acidic residues" evidence="13">
    <location>
        <begin position="943"/>
        <end position="955"/>
    </location>
</feature>
<dbReference type="FunFam" id="1.10.510.10:FF:000554">
    <property type="entry name" value="Predicted protein"/>
    <property type="match status" value="1"/>
</dbReference>
<dbReference type="EC" id="2.7.10.2" evidence="12"/>
<dbReference type="SUPFAM" id="SSF55550">
    <property type="entry name" value="SH2 domain"/>
    <property type="match status" value="1"/>
</dbReference>
<feature type="domain" description="SH2" evidence="14">
    <location>
        <begin position="345"/>
        <end position="434"/>
    </location>
</feature>
<dbReference type="Gene3D" id="3.30.200.20">
    <property type="entry name" value="Phosphorylase Kinase, domain 1"/>
    <property type="match status" value="1"/>
</dbReference>
<feature type="region of interest" description="Disordered" evidence="13">
    <location>
        <begin position="765"/>
        <end position="807"/>
    </location>
</feature>
<dbReference type="PRINTS" id="PR00401">
    <property type="entry name" value="SH2DOMAIN"/>
</dbReference>
<dbReference type="Gene3D" id="2.30.30.40">
    <property type="entry name" value="SH3 Domains"/>
    <property type="match status" value="1"/>
</dbReference>
<feature type="region of interest" description="Disordered" evidence="13">
    <location>
        <begin position="51"/>
        <end position="89"/>
    </location>
</feature>
<evidence type="ECO:0000256" key="12">
    <source>
        <dbReference type="RuleBase" id="RU362096"/>
    </source>
</evidence>
<dbReference type="InterPro" id="IPR001452">
    <property type="entry name" value="SH3_domain"/>
</dbReference>
<organism evidence="17">
    <name type="scientific">Aceria tosichella</name>
    <name type="common">wheat curl mite</name>
    <dbReference type="NCBI Taxonomy" id="561515"/>
    <lineage>
        <taxon>Eukaryota</taxon>
        <taxon>Metazoa</taxon>
        <taxon>Ecdysozoa</taxon>
        <taxon>Arthropoda</taxon>
        <taxon>Chelicerata</taxon>
        <taxon>Arachnida</taxon>
        <taxon>Acari</taxon>
        <taxon>Acariformes</taxon>
        <taxon>Trombidiformes</taxon>
        <taxon>Prostigmata</taxon>
        <taxon>Eupodina</taxon>
        <taxon>Eriophyoidea</taxon>
        <taxon>Eriophyidae</taxon>
        <taxon>Eriophyinae</taxon>
        <taxon>Aceriini</taxon>
        <taxon>Aceria</taxon>
    </lineage>
</organism>
<feature type="domain" description="SH3" evidence="15">
    <location>
        <begin position="279"/>
        <end position="340"/>
    </location>
</feature>
<name>A0A6G1SLK2_9ACAR</name>
<dbReference type="CDD" id="cd09935">
    <property type="entry name" value="SH2_ABL"/>
    <property type="match status" value="1"/>
</dbReference>
<dbReference type="SMART" id="SM00219">
    <property type="entry name" value="TyrKc"/>
    <property type="match status" value="1"/>
</dbReference>
<evidence type="ECO:0000256" key="13">
    <source>
        <dbReference type="SAM" id="MobiDB-lite"/>
    </source>
</evidence>
<dbReference type="InterPro" id="IPR001245">
    <property type="entry name" value="Ser-Thr/Tyr_kinase_cat_dom"/>
</dbReference>
<evidence type="ECO:0000256" key="10">
    <source>
        <dbReference type="PROSITE-ProRule" id="PRU00192"/>
    </source>
</evidence>
<dbReference type="EMBL" id="GGYP01006009">
    <property type="protein sequence ID" value="MDE50780.1"/>
    <property type="molecule type" value="Transcribed_RNA"/>
</dbReference>
<comment type="similarity">
    <text evidence="12">Belongs to the protein kinase superfamily. Tyr protein kinase family.</text>
</comment>
<evidence type="ECO:0000256" key="3">
    <source>
        <dbReference type="ARBA" id="ARBA00022741"/>
    </source>
</evidence>
<dbReference type="Pfam" id="PF07714">
    <property type="entry name" value="PK_Tyr_Ser-Thr"/>
    <property type="match status" value="1"/>
</dbReference>
<feature type="compositionally biased region" description="Low complexity" evidence="13">
    <location>
        <begin position="881"/>
        <end position="897"/>
    </location>
</feature>
<keyword evidence="7 12" id="KW-0829">Tyrosine-protein kinase</keyword>
<dbReference type="PROSITE" id="PS00109">
    <property type="entry name" value="PROTEIN_KINASE_TYR"/>
    <property type="match status" value="1"/>
</dbReference>
<keyword evidence="5 11" id="KW-0067">ATP-binding</keyword>
<feature type="region of interest" description="Disordered" evidence="13">
    <location>
        <begin position="225"/>
        <end position="275"/>
    </location>
</feature>
<feature type="compositionally biased region" description="Low complexity" evidence="13">
    <location>
        <begin position="225"/>
        <end position="238"/>
    </location>
</feature>
<feature type="region of interest" description="Disordered" evidence="13">
    <location>
        <begin position="973"/>
        <end position="999"/>
    </location>
</feature>
<dbReference type="InterPro" id="IPR036860">
    <property type="entry name" value="SH2_dom_sf"/>
</dbReference>
<dbReference type="AlphaFoldDB" id="A0A6G1SLK2"/>
<feature type="region of interest" description="Disordered" evidence="13">
    <location>
        <begin position="820"/>
        <end position="899"/>
    </location>
</feature>
<feature type="domain" description="Protein kinase" evidence="16">
    <location>
        <begin position="462"/>
        <end position="715"/>
    </location>
</feature>
<dbReference type="PANTHER" id="PTHR24418">
    <property type="entry name" value="TYROSINE-PROTEIN KINASE"/>
    <property type="match status" value="1"/>
</dbReference>
<dbReference type="GO" id="GO:0048468">
    <property type="term" value="P:cell development"/>
    <property type="evidence" value="ECO:0007669"/>
    <property type="project" value="UniProtKB-ARBA"/>
</dbReference>
<dbReference type="InterPro" id="IPR000719">
    <property type="entry name" value="Prot_kinase_dom"/>
</dbReference>
<dbReference type="InterPro" id="IPR020635">
    <property type="entry name" value="Tyr_kinase_cat_dom"/>
</dbReference>
<dbReference type="SUPFAM" id="SSF56112">
    <property type="entry name" value="Protein kinase-like (PK-like)"/>
    <property type="match status" value="1"/>
</dbReference>
<feature type="compositionally biased region" description="Polar residues" evidence="13">
    <location>
        <begin position="931"/>
        <end position="940"/>
    </location>
</feature>
<feature type="compositionally biased region" description="Low complexity" evidence="13">
    <location>
        <begin position="769"/>
        <end position="807"/>
    </location>
</feature>
<protein>
    <recommendedName>
        <fullName evidence="12">Tyrosine-protein kinase</fullName>
        <ecNumber evidence="12">2.7.10.2</ecNumber>
    </recommendedName>
</protein>